<evidence type="ECO:0000256" key="4">
    <source>
        <dbReference type="RuleBase" id="RU003322"/>
    </source>
</evidence>
<keyword evidence="5" id="KW-0346">Stress response</keyword>
<dbReference type="FunFam" id="3.30.30.30:FF:000005">
    <property type="entry name" value="Heat shock protein ssb1"/>
    <property type="match status" value="1"/>
</dbReference>
<dbReference type="Gene3D" id="3.30.420.40">
    <property type="match status" value="3"/>
</dbReference>
<dbReference type="AlphaFoldDB" id="A0A2B4SRP8"/>
<dbReference type="Proteomes" id="UP000225706">
    <property type="component" value="Unassembled WGS sequence"/>
</dbReference>
<reference evidence="6" key="1">
    <citation type="journal article" date="2017" name="bioRxiv">
        <title>Comparative analysis of the genomes of Stylophora pistillata and Acropora digitifera provides evidence for extensive differences between species of corals.</title>
        <authorList>
            <person name="Voolstra C.R."/>
            <person name="Li Y."/>
            <person name="Liew Y.J."/>
            <person name="Baumgarten S."/>
            <person name="Zoccola D."/>
            <person name="Flot J.-F."/>
            <person name="Tambutte S."/>
            <person name="Allemand D."/>
            <person name="Aranda M."/>
        </authorList>
    </citation>
    <scope>NUCLEOTIDE SEQUENCE [LARGE SCALE GENOMIC DNA]</scope>
</reference>
<evidence type="ECO:0000256" key="1">
    <source>
        <dbReference type="ARBA" id="ARBA00007381"/>
    </source>
</evidence>
<proteinExistence type="inferred from homology"/>
<accession>A0A2B4SRP8</accession>
<keyword evidence="6" id="KW-1185">Reference proteome</keyword>
<evidence type="ECO:0000256" key="2">
    <source>
        <dbReference type="ARBA" id="ARBA00022741"/>
    </source>
</evidence>
<dbReference type="FunFam" id="3.90.640.10:FF:000010">
    <property type="entry name" value="heat shock 70 kDa protein 14"/>
    <property type="match status" value="1"/>
</dbReference>
<dbReference type="SUPFAM" id="SSF100920">
    <property type="entry name" value="Heat shock protein 70kD (HSP70), peptide-binding domain"/>
    <property type="match status" value="1"/>
</dbReference>
<dbReference type="GO" id="GO:0140662">
    <property type="term" value="F:ATP-dependent protein folding chaperone"/>
    <property type="evidence" value="ECO:0007669"/>
    <property type="project" value="InterPro"/>
</dbReference>
<name>A0A2B4SRP8_STYPI</name>
<organism evidence="5 6">
    <name type="scientific">Stylophora pistillata</name>
    <name type="common">Smooth cauliflower coral</name>
    <dbReference type="NCBI Taxonomy" id="50429"/>
    <lineage>
        <taxon>Eukaryota</taxon>
        <taxon>Metazoa</taxon>
        <taxon>Cnidaria</taxon>
        <taxon>Anthozoa</taxon>
        <taxon>Hexacorallia</taxon>
        <taxon>Scleractinia</taxon>
        <taxon>Astrocoeniina</taxon>
        <taxon>Pocilloporidae</taxon>
        <taxon>Stylophora</taxon>
    </lineage>
</organism>
<evidence type="ECO:0000313" key="5">
    <source>
        <dbReference type="EMBL" id="PFX31560.1"/>
    </source>
</evidence>
<dbReference type="Gene3D" id="2.60.34.10">
    <property type="entry name" value="Substrate Binding Domain Of DNAk, Chain A, domain 1"/>
    <property type="match status" value="1"/>
</dbReference>
<dbReference type="Gene3D" id="3.30.30.30">
    <property type="match status" value="1"/>
</dbReference>
<dbReference type="InterPro" id="IPR018181">
    <property type="entry name" value="Heat_shock_70_CS"/>
</dbReference>
<dbReference type="SUPFAM" id="SSF53067">
    <property type="entry name" value="Actin-like ATPase domain"/>
    <property type="match status" value="2"/>
</dbReference>
<keyword evidence="3 4" id="KW-0067">ATP-binding</keyword>
<dbReference type="Gene3D" id="3.90.640.10">
    <property type="entry name" value="Actin, Chain A, domain 4"/>
    <property type="match status" value="1"/>
</dbReference>
<dbReference type="PRINTS" id="PR00301">
    <property type="entry name" value="HEATSHOCK70"/>
</dbReference>
<dbReference type="InterPro" id="IPR013126">
    <property type="entry name" value="Hsp_70_fam"/>
</dbReference>
<gene>
    <name evidence="5" type="primary">hspa14-b</name>
    <name evidence="5" type="ORF">AWC38_SpisGene3652</name>
</gene>
<evidence type="ECO:0000256" key="3">
    <source>
        <dbReference type="ARBA" id="ARBA00022840"/>
    </source>
</evidence>
<dbReference type="PROSITE" id="PS01036">
    <property type="entry name" value="HSP70_3"/>
    <property type="match status" value="1"/>
</dbReference>
<dbReference type="InterPro" id="IPR043129">
    <property type="entry name" value="ATPase_NBD"/>
</dbReference>
<comment type="similarity">
    <text evidence="1 4">Belongs to the heat shock protein 70 family.</text>
</comment>
<dbReference type="STRING" id="50429.A0A2B4SRP8"/>
<dbReference type="GO" id="GO:0005524">
    <property type="term" value="F:ATP binding"/>
    <property type="evidence" value="ECO:0007669"/>
    <property type="project" value="UniProtKB-KW"/>
</dbReference>
<protein>
    <submittedName>
        <fullName evidence="5">Heat shock 70 kDa protein 14-B</fullName>
    </submittedName>
</protein>
<dbReference type="EMBL" id="LSMT01000034">
    <property type="protein sequence ID" value="PFX31560.1"/>
    <property type="molecule type" value="Genomic_DNA"/>
</dbReference>
<dbReference type="PANTHER" id="PTHR19375">
    <property type="entry name" value="HEAT SHOCK PROTEIN 70KDA"/>
    <property type="match status" value="1"/>
</dbReference>
<dbReference type="OrthoDB" id="29851at2759"/>
<evidence type="ECO:0000313" key="6">
    <source>
        <dbReference type="Proteomes" id="UP000225706"/>
    </source>
</evidence>
<keyword evidence="2 4" id="KW-0547">Nucleotide-binding</keyword>
<comment type="caution">
    <text evidence="5">The sequence shown here is derived from an EMBL/GenBank/DDBJ whole genome shotgun (WGS) entry which is preliminary data.</text>
</comment>
<sequence>MVPNGKRGVPLKAGRTDIIANDAGDRVTPALVAYSGKDKAIGLPAKQGLIRNSKNTMARACKIIGLKFSDDSVQQEVQDSDCKIVDKDGKPFYEVQLNEKTTLFSPKEVVKIIFEKLLKISQANGGNDIEEAVITTPLHFTHEQKTEIRSLVVYSLGGTTLDVTVLVVNGGMYRVAATESDTTLGGRKFDELLAHHLAAEFQRQWKLDVRSNTRAMAKLRASAENCKHILSSRDTATCAIESLCEGIDMNTKVSRARFESLCLSLFQQSLSSIDRVLSTADIARNNIDQVVLVGGSTRIPKIKQLVQEYFAEKEVCQTIDPDSVLAYGAAIQASLLQGREEQLNDTIEAECTSKAISVMLEEAEACLCPIIPKYSPIPLRKTHNFTTSVDNQESVCLSVYEEDHDMANNAGKTLVAKVVLEDIPPMAKGQAEIIGTFHIRSYHDNLALHGREFFPDKPFNLSLAQLVERWTVVREVEDSSPGWTNTQGLKITEENVLPFYNIKKWIEILVFSNKDE</sequence>
<dbReference type="Pfam" id="PF00012">
    <property type="entry name" value="HSP70"/>
    <property type="match status" value="1"/>
</dbReference>
<dbReference type="InterPro" id="IPR029047">
    <property type="entry name" value="HSP70_peptide-bd_sf"/>
</dbReference>